<name>A0ABP9G772_9SPHI</name>
<reference evidence="3" key="1">
    <citation type="journal article" date="2019" name="Int. J. Syst. Evol. Microbiol.">
        <title>The Global Catalogue of Microorganisms (GCM) 10K type strain sequencing project: providing services to taxonomists for standard genome sequencing and annotation.</title>
        <authorList>
            <consortium name="The Broad Institute Genomics Platform"/>
            <consortium name="The Broad Institute Genome Sequencing Center for Infectious Disease"/>
            <person name="Wu L."/>
            <person name="Ma J."/>
        </authorList>
    </citation>
    <scope>NUCLEOTIDE SEQUENCE [LARGE SCALE GENOMIC DNA]</scope>
    <source>
        <strain evidence="3">JCM 18283</strain>
    </source>
</reference>
<feature type="compositionally biased region" description="Basic and acidic residues" evidence="1">
    <location>
        <begin position="1"/>
        <end position="10"/>
    </location>
</feature>
<organism evidence="2 3">
    <name type="scientific">Mucilaginibacter defluvii</name>
    <dbReference type="NCBI Taxonomy" id="1196019"/>
    <lineage>
        <taxon>Bacteria</taxon>
        <taxon>Pseudomonadati</taxon>
        <taxon>Bacteroidota</taxon>
        <taxon>Sphingobacteriia</taxon>
        <taxon>Sphingobacteriales</taxon>
        <taxon>Sphingobacteriaceae</taxon>
        <taxon>Mucilaginibacter</taxon>
    </lineage>
</organism>
<keyword evidence="3" id="KW-1185">Reference proteome</keyword>
<proteinExistence type="predicted"/>
<feature type="region of interest" description="Disordered" evidence="1">
    <location>
        <begin position="1"/>
        <end position="78"/>
    </location>
</feature>
<dbReference type="Proteomes" id="UP001501436">
    <property type="component" value="Unassembled WGS sequence"/>
</dbReference>
<accession>A0ABP9G772</accession>
<evidence type="ECO:0000313" key="2">
    <source>
        <dbReference type="EMBL" id="GAA4929332.1"/>
    </source>
</evidence>
<feature type="compositionally biased region" description="Basic and acidic residues" evidence="1">
    <location>
        <begin position="17"/>
        <end position="38"/>
    </location>
</feature>
<sequence length="78" mass="8629">MTKPANDHQKPSPSDTPTDRPGDNGGEAVKKKEDKVYKGDQPQQENIAKQHEKEEQPVDPIKNPPAEEGMDKGQVQPD</sequence>
<dbReference type="EMBL" id="BAABJI010000004">
    <property type="protein sequence ID" value="GAA4929332.1"/>
    <property type="molecule type" value="Genomic_DNA"/>
</dbReference>
<evidence type="ECO:0000256" key="1">
    <source>
        <dbReference type="SAM" id="MobiDB-lite"/>
    </source>
</evidence>
<comment type="caution">
    <text evidence="2">The sequence shown here is derived from an EMBL/GenBank/DDBJ whole genome shotgun (WGS) entry which is preliminary data.</text>
</comment>
<gene>
    <name evidence="2" type="ORF">GCM10023313_37530</name>
</gene>
<protein>
    <submittedName>
        <fullName evidence="2">Uncharacterized protein</fullName>
    </submittedName>
</protein>
<evidence type="ECO:0000313" key="3">
    <source>
        <dbReference type="Proteomes" id="UP001501436"/>
    </source>
</evidence>
<dbReference type="RefSeq" id="WP_345333822.1">
    <property type="nucleotide sequence ID" value="NZ_BAABJI010000004.1"/>
</dbReference>